<dbReference type="Gene3D" id="3.90.228.10">
    <property type="match status" value="1"/>
</dbReference>
<organism evidence="2 5">
    <name type="scientific">Didymodactylos carnosus</name>
    <dbReference type="NCBI Taxonomy" id="1234261"/>
    <lineage>
        <taxon>Eukaryota</taxon>
        <taxon>Metazoa</taxon>
        <taxon>Spiralia</taxon>
        <taxon>Gnathifera</taxon>
        <taxon>Rotifera</taxon>
        <taxon>Eurotatoria</taxon>
        <taxon>Bdelloidea</taxon>
        <taxon>Philodinida</taxon>
        <taxon>Philodinidae</taxon>
        <taxon>Didymodactylos</taxon>
    </lineage>
</organism>
<dbReference type="Proteomes" id="UP000663829">
    <property type="component" value="Unassembled WGS sequence"/>
</dbReference>
<sequence>MDSDLAFCLKDFVQQLCIEQQQAVAQSIFDLCVGSKLASTFSSSFIGAGIADVHGRLPSSGTENFNVPQERMNKKWNRIYTADVQQSSDANVQRVYWEGSIDRGSKPYFCPTGWKRYGIKVANTADEFDERWGQWCIAYHGTEDTNAAPILNSGLRANHGIHGTLGKCVYVSPSIEYSAHPRYAKVRYDPRTGKYHQMIFQCRVNPELIKIFGDTTMEPKWRDKVQIDPHFSNKKLEWVIEASPNGRYIKEDIICYGIMLRTSTGRPGQLPSSHWWQYSNSSLQRMVEPFM</sequence>
<dbReference type="Proteomes" id="UP000681722">
    <property type="component" value="Unassembled WGS sequence"/>
</dbReference>
<gene>
    <name evidence="2" type="ORF">GPM918_LOCUS21027</name>
    <name evidence="1" type="ORF">OVA965_LOCUS18983</name>
    <name evidence="4" type="ORF">SRO942_LOCUS21024</name>
    <name evidence="3" type="ORF">TMI583_LOCUS18997</name>
</gene>
<evidence type="ECO:0000313" key="1">
    <source>
        <dbReference type="EMBL" id="CAF1094550.1"/>
    </source>
</evidence>
<dbReference type="EMBL" id="CAJOBC010006802">
    <property type="protein sequence ID" value="CAF3911498.1"/>
    <property type="molecule type" value="Genomic_DNA"/>
</dbReference>
<dbReference type="EMBL" id="CAJNOQ010006802">
    <property type="protein sequence ID" value="CAF1147916.1"/>
    <property type="molecule type" value="Genomic_DNA"/>
</dbReference>
<evidence type="ECO:0000313" key="4">
    <source>
        <dbReference type="EMBL" id="CAF3911498.1"/>
    </source>
</evidence>
<protein>
    <submittedName>
        <fullName evidence="2">Uncharacterized protein</fullName>
    </submittedName>
</protein>
<dbReference type="AlphaFoldDB" id="A0A814SGS5"/>
<evidence type="ECO:0000313" key="5">
    <source>
        <dbReference type="Proteomes" id="UP000663829"/>
    </source>
</evidence>
<evidence type="ECO:0000313" key="2">
    <source>
        <dbReference type="EMBL" id="CAF1147916.1"/>
    </source>
</evidence>
<dbReference type="Proteomes" id="UP000677228">
    <property type="component" value="Unassembled WGS sequence"/>
</dbReference>
<dbReference type="OrthoDB" id="10062826at2759"/>
<dbReference type="EMBL" id="CAJOBA010009645">
    <property type="protein sequence ID" value="CAF3856052.1"/>
    <property type="molecule type" value="Genomic_DNA"/>
</dbReference>
<dbReference type="EMBL" id="CAJNOK010009626">
    <property type="protein sequence ID" value="CAF1094550.1"/>
    <property type="molecule type" value="Genomic_DNA"/>
</dbReference>
<reference evidence="2" key="1">
    <citation type="submission" date="2021-02" db="EMBL/GenBank/DDBJ databases">
        <authorList>
            <person name="Nowell W R."/>
        </authorList>
    </citation>
    <scope>NUCLEOTIDE SEQUENCE</scope>
</reference>
<keyword evidence="5" id="KW-1185">Reference proteome</keyword>
<name>A0A814SGS5_9BILA</name>
<proteinExistence type="predicted"/>
<evidence type="ECO:0000313" key="3">
    <source>
        <dbReference type="EMBL" id="CAF3856052.1"/>
    </source>
</evidence>
<comment type="caution">
    <text evidence="2">The sequence shown here is derived from an EMBL/GenBank/DDBJ whole genome shotgun (WGS) entry which is preliminary data.</text>
</comment>
<accession>A0A814SGS5</accession>
<dbReference type="Proteomes" id="UP000682733">
    <property type="component" value="Unassembled WGS sequence"/>
</dbReference>
<dbReference type="PANTHER" id="PTHR36649:SF28">
    <property type="entry name" value="UBIQUITIN-LIKE DOMAIN-CONTAINING PROTEIN"/>
    <property type="match status" value="1"/>
</dbReference>
<dbReference type="SUPFAM" id="SSF56399">
    <property type="entry name" value="ADP-ribosylation"/>
    <property type="match status" value="1"/>
</dbReference>
<dbReference type="PANTHER" id="PTHR36649">
    <property type="entry name" value="UBIQUITIN-LIKE DOMAIN-CONTAINING PROTEIN"/>
    <property type="match status" value="1"/>
</dbReference>